<dbReference type="InterPro" id="IPR010181">
    <property type="entry name" value="CGCAxxGCC_motif"/>
</dbReference>
<dbReference type="AlphaFoldDB" id="A0A7V5HZS6"/>
<comment type="caution">
    <text evidence="1">The sequence shown here is derived from an EMBL/GenBank/DDBJ whole genome shotgun (WGS) entry which is preliminary data.</text>
</comment>
<dbReference type="Pfam" id="PF09719">
    <property type="entry name" value="C_GCAxxG_C_C"/>
    <property type="match status" value="1"/>
</dbReference>
<organism evidence="1">
    <name type="scientific">Aerophobetes bacterium</name>
    <dbReference type="NCBI Taxonomy" id="2030807"/>
    <lineage>
        <taxon>Bacteria</taxon>
        <taxon>Candidatus Aerophobota</taxon>
    </lineage>
</organism>
<protein>
    <submittedName>
        <fullName evidence="1">C_GCAxxG_C_C family protein</fullName>
    </submittedName>
</protein>
<name>A0A7V5HZS6_UNCAE</name>
<dbReference type="Proteomes" id="UP000886070">
    <property type="component" value="Unassembled WGS sequence"/>
</dbReference>
<sequence>MRERAPEFLKGSERDFLKKAYETGFEYEKKAHFCAQCVVAALEDLFDIKDETLLRAAYPLSGGFGSTIEGTCGALSGGAMIVGYFFGRDKEEFKEGISNRKAPYLTKLLYEKFSEKYGSCICKNVQKKI</sequence>
<evidence type="ECO:0000313" key="1">
    <source>
        <dbReference type="EMBL" id="HHF98973.1"/>
    </source>
</evidence>
<accession>A0A7V5HZS6</accession>
<gene>
    <name evidence="1" type="ORF">ENL39_05765</name>
</gene>
<feature type="non-terminal residue" evidence="1">
    <location>
        <position position="129"/>
    </location>
</feature>
<dbReference type="EMBL" id="DRTT01000158">
    <property type="protein sequence ID" value="HHF98973.1"/>
    <property type="molecule type" value="Genomic_DNA"/>
</dbReference>
<reference evidence="1" key="1">
    <citation type="journal article" date="2020" name="mSystems">
        <title>Genome- and Community-Level Interaction Insights into Carbon Utilization and Element Cycling Functions of Hydrothermarchaeota in Hydrothermal Sediment.</title>
        <authorList>
            <person name="Zhou Z."/>
            <person name="Liu Y."/>
            <person name="Xu W."/>
            <person name="Pan J."/>
            <person name="Luo Z.H."/>
            <person name="Li M."/>
        </authorList>
    </citation>
    <scope>NUCLEOTIDE SEQUENCE [LARGE SCALE GENOMIC DNA]</scope>
    <source>
        <strain evidence="1">HyVt-92</strain>
    </source>
</reference>
<proteinExistence type="predicted"/>
<dbReference type="NCBIfam" id="TIGR01909">
    <property type="entry name" value="C_GCAxxG_C_C"/>
    <property type="match status" value="1"/>
</dbReference>